<dbReference type="PROSITE" id="PS50158">
    <property type="entry name" value="ZF_CCHC"/>
    <property type="match status" value="1"/>
</dbReference>
<evidence type="ECO:0000313" key="3">
    <source>
        <dbReference type="EMBL" id="KAG5629427.1"/>
    </source>
</evidence>
<dbReference type="EMBL" id="JACXVP010000001">
    <property type="protein sequence ID" value="KAG5629427.1"/>
    <property type="molecule type" value="Genomic_DNA"/>
</dbReference>
<dbReference type="Proteomes" id="UP000824120">
    <property type="component" value="Chromosome 1"/>
</dbReference>
<accession>A0A9J6AYW3</accession>
<organism evidence="3 4">
    <name type="scientific">Solanum commersonii</name>
    <name type="common">Commerson's wild potato</name>
    <name type="synonym">Commerson's nightshade</name>
    <dbReference type="NCBI Taxonomy" id="4109"/>
    <lineage>
        <taxon>Eukaryota</taxon>
        <taxon>Viridiplantae</taxon>
        <taxon>Streptophyta</taxon>
        <taxon>Embryophyta</taxon>
        <taxon>Tracheophyta</taxon>
        <taxon>Spermatophyta</taxon>
        <taxon>Magnoliopsida</taxon>
        <taxon>eudicotyledons</taxon>
        <taxon>Gunneridae</taxon>
        <taxon>Pentapetalae</taxon>
        <taxon>asterids</taxon>
        <taxon>lamiids</taxon>
        <taxon>Solanales</taxon>
        <taxon>Solanaceae</taxon>
        <taxon>Solanoideae</taxon>
        <taxon>Solaneae</taxon>
        <taxon>Solanum</taxon>
    </lineage>
</organism>
<dbReference type="SUPFAM" id="SSF57756">
    <property type="entry name" value="Retrovirus zinc finger-like domains"/>
    <property type="match status" value="1"/>
</dbReference>
<gene>
    <name evidence="3" type="ORF">H5410_001144</name>
</gene>
<protein>
    <recommendedName>
        <fullName evidence="2">CCHC-type domain-containing protein</fullName>
    </recommendedName>
</protein>
<sequence>MAKKMAGLSIKNDEEALYTNKSRNIKQAAGGFKKKHFHGDECSRGVSKNQKNDRRFEGNCYNCGKKGHMEKDCWFKKQSVEINTTTSNSNEKSEDVWDAEAFFAIEEKDLELSSTILNQLIMKMTGSLIWVVQIIWLVINKSCRIHQCTRNDYHVPGMRKNLLSVSQLTISRNYILFCPDEVRIYQDLKNLENPIMKGRRLEFVYVMSIVSAYKPMVKGLPQLEVRADITCLGCQFGKAYQL</sequence>
<reference evidence="3 4" key="1">
    <citation type="submission" date="2020-09" db="EMBL/GenBank/DDBJ databases">
        <title>De no assembly of potato wild relative species, Solanum commersonii.</title>
        <authorList>
            <person name="Cho K."/>
        </authorList>
    </citation>
    <scope>NUCLEOTIDE SEQUENCE [LARGE SCALE GENOMIC DNA]</scope>
    <source>
        <strain evidence="3">LZ3.2</strain>
        <tissue evidence="3">Leaf</tissue>
    </source>
</reference>
<evidence type="ECO:0000259" key="2">
    <source>
        <dbReference type="PROSITE" id="PS50158"/>
    </source>
</evidence>
<dbReference type="InterPro" id="IPR001878">
    <property type="entry name" value="Znf_CCHC"/>
</dbReference>
<name>A0A9J6AYW3_SOLCO</name>
<dbReference type="AlphaFoldDB" id="A0A9J6AYW3"/>
<proteinExistence type="predicted"/>
<keyword evidence="1" id="KW-0479">Metal-binding</keyword>
<dbReference type="GO" id="GO:0008270">
    <property type="term" value="F:zinc ion binding"/>
    <property type="evidence" value="ECO:0007669"/>
    <property type="project" value="UniProtKB-KW"/>
</dbReference>
<dbReference type="GO" id="GO:0003676">
    <property type="term" value="F:nucleic acid binding"/>
    <property type="evidence" value="ECO:0007669"/>
    <property type="project" value="InterPro"/>
</dbReference>
<comment type="caution">
    <text evidence="3">The sequence shown here is derived from an EMBL/GenBank/DDBJ whole genome shotgun (WGS) entry which is preliminary data.</text>
</comment>
<keyword evidence="4" id="KW-1185">Reference proteome</keyword>
<feature type="non-terminal residue" evidence="3">
    <location>
        <position position="242"/>
    </location>
</feature>
<dbReference type="Pfam" id="PF00098">
    <property type="entry name" value="zf-CCHC"/>
    <property type="match status" value="1"/>
</dbReference>
<dbReference type="SMART" id="SM00343">
    <property type="entry name" value="ZnF_C2HC"/>
    <property type="match status" value="1"/>
</dbReference>
<dbReference type="InterPro" id="IPR036875">
    <property type="entry name" value="Znf_CCHC_sf"/>
</dbReference>
<evidence type="ECO:0000256" key="1">
    <source>
        <dbReference type="PROSITE-ProRule" id="PRU00047"/>
    </source>
</evidence>
<feature type="domain" description="CCHC-type" evidence="2">
    <location>
        <begin position="60"/>
        <end position="73"/>
    </location>
</feature>
<evidence type="ECO:0000313" key="4">
    <source>
        <dbReference type="Proteomes" id="UP000824120"/>
    </source>
</evidence>
<keyword evidence="1" id="KW-0862">Zinc</keyword>
<dbReference type="OrthoDB" id="1626798at2759"/>
<keyword evidence="1" id="KW-0863">Zinc-finger</keyword>
<dbReference type="Gene3D" id="4.10.60.10">
    <property type="entry name" value="Zinc finger, CCHC-type"/>
    <property type="match status" value="1"/>
</dbReference>